<evidence type="ECO:0000313" key="1">
    <source>
        <dbReference type="EMBL" id="KAJ6641636.1"/>
    </source>
</evidence>
<accession>A0A9Q0N202</accession>
<keyword evidence="2" id="KW-1185">Reference proteome</keyword>
<name>A0A9Q0N202_9DIPT</name>
<dbReference type="AlphaFoldDB" id="A0A9Q0N202"/>
<protein>
    <submittedName>
        <fullName evidence="1">Uncharacterized protein</fullName>
    </submittedName>
</protein>
<organism evidence="1 2">
    <name type="scientific">Pseudolycoriella hygida</name>
    <dbReference type="NCBI Taxonomy" id="35572"/>
    <lineage>
        <taxon>Eukaryota</taxon>
        <taxon>Metazoa</taxon>
        <taxon>Ecdysozoa</taxon>
        <taxon>Arthropoda</taxon>
        <taxon>Hexapoda</taxon>
        <taxon>Insecta</taxon>
        <taxon>Pterygota</taxon>
        <taxon>Neoptera</taxon>
        <taxon>Endopterygota</taxon>
        <taxon>Diptera</taxon>
        <taxon>Nematocera</taxon>
        <taxon>Sciaroidea</taxon>
        <taxon>Sciaridae</taxon>
        <taxon>Pseudolycoriella</taxon>
    </lineage>
</organism>
<gene>
    <name evidence="1" type="ORF">Bhyg_06576</name>
</gene>
<comment type="caution">
    <text evidence="1">The sequence shown here is derived from an EMBL/GenBank/DDBJ whole genome shotgun (WGS) entry which is preliminary data.</text>
</comment>
<reference evidence="1" key="1">
    <citation type="submission" date="2022-07" db="EMBL/GenBank/DDBJ databases">
        <authorList>
            <person name="Trinca V."/>
            <person name="Uliana J.V.C."/>
            <person name="Torres T.T."/>
            <person name="Ward R.J."/>
            <person name="Monesi N."/>
        </authorList>
    </citation>
    <scope>NUCLEOTIDE SEQUENCE</scope>
    <source>
        <strain evidence="1">HSMRA1968</strain>
        <tissue evidence="1">Whole embryos</tissue>
    </source>
</reference>
<dbReference type="OrthoDB" id="8195590at2759"/>
<sequence>MPVRRGHVAPKTTLIETIIRKFDTHRYACPVRVHLRSSQKNQPKDVSLNGPGLSEYCRYLFAYAANTITKISSEN</sequence>
<proteinExistence type="predicted"/>
<dbReference type="EMBL" id="WJQU01000002">
    <property type="protein sequence ID" value="KAJ6641636.1"/>
    <property type="molecule type" value="Genomic_DNA"/>
</dbReference>
<dbReference type="Proteomes" id="UP001151699">
    <property type="component" value="Chromosome B"/>
</dbReference>
<evidence type="ECO:0000313" key="2">
    <source>
        <dbReference type="Proteomes" id="UP001151699"/>
    </source>
</evidence>